<dbReference type="OrthoDB" id="4485930at2759"/>
<sequence length="498" mass="57743">MRHECCSQMDNRIRALYCLPWSYEELQEYQEVCTPYRCHTHVEFMQGEYQLTEPEDRWSWNTTNTQRTQQAQYHKMGQAPSTTSENERTEGNAAEEADHVNAEEELNHGVGSLIRYRLVRLSAIRKWTRWKRYQDLEPADYVEYYPIRLELDLGAAFINPETGSEEQLNVDANDAEGKTRRKMYFISHRWLTQVHPDPDGTQLRRVQQLPPRPLGHDSSSIGDAGSSSTSTVAEATDPSAQHDPASNILIFYDFCSLPQEPRTAEENDTFKLGILGLNNFLYYTRVVILDDHDYMSRSWCLMEYFISSFKGSLILDEKRDDRMHSLHQLAVIPNRRVREARSATAETEAIRASKMGEIAMSFFAESFQNSSVTKGTDRGAIEAVFKRFIQDNIRAWRHEADVGWKPTWLEEDQVDRILRGERLRLIQLPETNLPAPEMPAEIESVVPQAAYDNEHDALEPFWVIMRILRGVNAFTRYLLLNDPVSKKDDDMLKKTNMM</sequence>
<evidence type="ECO:0000313" key="2">
    <source>
        <dbReference type="EMBL" id="RAK98189.1"/>
    </source>
</evidence>
<dbReference type="Proteomes" id="UP000249402">
    <property type="component" value="Unassembled WGS sequence"/>
</dbReference>
<dbReference type="GeneID" id="37225864"/>
<dbReference type="VEuPathDB" id="FungiDB:BO80DRAFT_437280"/>
<reference evidence="2 3" key="1">
    <citation type="submission" date="2018-02" db="EMBL/GenBank/DDBJ databases">
        <title>The genomes of Aspergillus section Nigri reveals drivers in fungal speciation.</title>
        <authorList>
            <consortium name="DOE Joint Genome Institute"/>
            <person name="Vesth T.C."/>
            <person name="Nybo J."/>
            <person name="Theobald S."/>
            <person name="Brandl J."/>
            <person name="Frisvad J.C."/>
            <person name="Nielsen K.F."/>
            <person name="Lyhne E.K."/>
            <person name="Kogle M.E."/>
            <person name="Kuo A."/>
            <person name="Riley R."/>
            <person name="Clum A."/>
            <person name="Nolan M."/>
            <person name="Lipzen A."/>
            <person name="Salamov A."/>
            <person name="Henrissat B."/>
            <person name="Wiebenga A."/>
            <person name="De vries R.P."/>
            <person name="Grigoriev I.V."/>
            <person name="Mortensen U.H."/>
            <person name="Andersen M.R."/>
            <person name="Baker S.E."/>
        </authorList>
    </citation>
    <scope>NUCLEOTIDE SEQUENCE [LARGE SCALE GENOMIC DNA]</scope>
    <source>
        <strain evidence="2 3">CBS 121593</strain>
    </source>
</reference>
<keyword evidence="3" id="KW-1185">Reference proteome</keyword>
<feature type="region of interest" description="Disordered" evidence="1">
    <location>
        <begin position="196"/>
        <end position="241"/>
    </location>
</feature>
<organism evidence="2 3">
    <name type="scientific">Aspergillus ibericus CBS 121593</name>
    <dbReference type="NCBI Taxonomy" id="1448316"/>
    <lineage>
        <taxon>Eukaryota</taxon>
        <taxon>Fungi</taxon>
        <taxon>Dikarya</taxon>
        <taxon>Ascomycota</taxon>
        <taxon>Pezizomycotina</taxon>
        <taxon>Eurotiomycetes</taxon>
        <taxon>Eurotiomycetidae</taxon>
        <taxon>Eurotiales</taxon>
        <taxon>Aspergillaceae</taxon>
        <taxon>Aspergillus</taxon>
        <taxon>Aspergillus subgen. Circumdati</taxon>
    </lineage>
</organism>
<dbReference type="AlphaFoldDB" id="A0A395GRX8"/>
<evidence type="ECO:0000256" key="1">
    <source>
        <dbReference type="SAM" id="MobiDB-lite"/>
    </source>
</evidence>
<accession>A0A395GRX8</accession>
<gene>
    <name evidence="2" type="ORF">BO80DRAFT_437280</name>
</gene>
<proteinExistence type="predicted"/>
<feature type="compositionally biased region" description="Low complexity" evidence="1">
    <location>
        <begin position="217"/>
        <end position="231"/>
    </location>
</feature>
<name>A0A395GRX8_9EURO</name>
<protein>
    <submittedName>
        <fullName evidence="2">Uncharacterized protein</fullName>
    </submittedName>
</protein>
<feature type="region of interest" description="Disordered" evidence="1">
    <location>
        <begin position="72"/>
        <end position="93"/>
    </location>
</feature>
<dbReference type="RefSeq" id="XP_025572517.1">
    <property type="nucleotide sequence ID" value="XM_025720999.1"/>
</dbReference>
<dbReference type="EMBL" id="KZ824456">
    <property type="protein sequence ID" value="RAK98189.1"/>
    <property type="molecule type" value="Genomic_DNA"/>
</dbReference>
<evidence type="ECO:0000313" key="3">
    <source>
        <dbReference type="Proteomes" id="UP000249402"/>
    </source>
</evidence>